<dbReference type="CDD" id="cd03259">
    <property type="entry name" value="ABC_Carb_Solutes_like"/>
    <property type="match status" value="1"/>
</dbReference>
<feature type="compositionally biased region" description="Basic and acidic residues" evidence="10">
    <location>
        <begin position="1"/>
        <end position="10"/>
    </location>
</feature>
<dbReference type="InterPro" id="IPR008995">
    <property type="entry name" value="Mo/tungstate-bd_C_term_dom"/>
</dbReference>
<reference evidence="12 13" key="1">
    <citation type="submission" date="2019-04" db="EMBL/GenBank/DDBJ databases">
        <title>Streptomyces oryziradicis sp. nov., a novel actinomycete isolated from rhizosphere soil of rice (Oryza sativa L.).</title>
        <authorList>
            <person name="Li C."/>
        </authorList>
    </citation>
    <scope>NUCLEOTIDE SEQUENCE [LARGE SCALE GENOMIC DNA]</scope>
    <source>
        <strain evidence="12 13">NEAU-C40</strain>
    </source>
</reference>
<keyword evidence="8" id="KW-0472">Membrane</keyword>
<dbReference type="PANTHER" id="PTHR42781:SF4">
    <property type="entry name" value="SPERMIDINE_PUTRESCINE IMPORT ATP-BINDING PROTEIN POTA"/>
    <property type="match status" value="1"/>
</dbReference>
<dbReference type="GO" id="GO:0043190">
    <property type="term" value="C:ATP-binding cassette (ABC) transporter complex"/>
    <property type="evidence" value="ECO:0007669"/>
    <property type="project" value="InterPro"/>
</dbReference>
<dbReference type="InterPro" id="IPR027417">
    <property type="entry name" value="P-loop_NTPase"/>
</dbReference>
<evidence type="ECO:0000256" key="6">
    <source>
        <dbReference type="ARBA" id="ARBA00023004"/>
    </source>
</evidence>
<evidence type="ECO:0000256" key="3">
    <source>
        <dbReference type="ARBA" id="ARBA00022496"/>
    </source>
</evidence>
<evidence type="ECO:0000256" key="4">
    <source>
        <dbReference type="ARBA" id="ARBA00022741"/>
    </source>
</evidence>
<evidence type="ECO:0000256" key="8">
    <source>
        <dbReference type="ARBA" id="ARBA00023136"/>
    </source>
</evidence>
<dbReference type="InterPro" id="IPR003439">
    <property type="entry name" value="ABC_transporter-like_ATP-bd"/>
</dbReference>
<evidence type="ECO:0000256" key="10">
    <source>
        <dbReference type="SAM" id="MobiDB-lite"/>
    </source>
</evidence>
<dbReference type="Proteomes" id="UP000305778">
    <property type="component" value="Unassembled WGS sequence"/>
</dbReference>
<dbReference type="InterPro" id="IPR013611">
    <property type="entry name" value="Transp-assoc_OB_typ2"/>
</dbReference>
<organism evidence="12 13">
    <name type="scientific">Actinacidiphila oryziradicis</name>
    <dbReference type="NCBI Taxonomy" id="2571141"/>
    <lineage>
        <taxon>Bacteria</taxon>
        <taxon>Bacillati</taxon>
        <taxon>Actinomycetota</taxon>
        <taxon>Actinomycetes</taxon>
        <taxon>Kitasatosporales</taxon>
        <taxon>Streptomycetaceae</taxon>
        <taxon>Actinacidiphila</taxon>
    </lineage>
</organism>
<dbReference type="InterPro" id="IPR017871">
    <property type="entry name" value="ABC_transporter-like_CS"/>
</dbReference>
<sequence>MQARPTEAESRPAPATSPDSPPPSSSALQLTGLTRRFGHVTALDGIDLTVNAGQFMVLLGPSGSGKTTLLKLVAGIDRASAGSIAIGTRIVADQRLHVAPERRGLAMVFQQYALWPQVSVLANVVYALDRLHLPRQESRRRALAMLDRVGLVRLANRRPPELSGGEQQRVALARALVARPAVLLCDEPLSNLDADLRERLRAEIATLARENDTTVVYITHDQVEAFALADRIGVLQDGRLVQCDLPESVYHAPATPFVARFTGVAGELHGRVAGRPDSAGRFLVDTPNGPLAASGPAPEPLGSAVTVLVRPAAARLVPSVDDDSGLLSRVRDVAYRGHGYDHLVELADGTLLTGVFAEQRYQRSEEVRVRLDPSGSFAYRADASA</sequence>
<keyword evidence="7" id="KW-0406">Ion transport</keyword>
<dbReference type="SMART" id="SM00382">
    <property type="entry name" value="AAA"/>
    <property type="match status" value="1"/>
</dbReference>
<dbReference type="EMBL" id="SUMC01000200">
    <property type="protein sequence ID" value="TJZ94800.1"/>
    <property type="molecule type" value="Genomic_DNA"/>
</dbReference>
<keyword evidence="5 12" id="KW-0067">ATP-binding</keyword>
<dbReference type="OrthoDB" id="7838608at2"/>
<feature type="region of interest" description="Disordered" evidence="10">
    <location>
        <begin position="1"/>
        <end position="27"/>
    </location>
</feature>
<gene>
    <name evidence="12" type="ORF">FCI23_52950</name>
</gene>
<dbReference type="Pfam" id="PF00005">
    <property type="entry name" value="ABC_tran"/>
    <property type="match status" value="1"/>
</dbReference>
<evidence type="ECO:0000256" key="2">
    <source>
        <dbReference type="ARBA" id="ARBA00022475"/>
    </source>
</evidence>
<name>A0A4U0RJA1_9ACTN</name>
<comment type="caution">
    <text evidence="12">The sequence shown here is derived from an EMBL/GenBank/DDBJ whole genome shotgun (WGS) entry which is preliminary data.</text>
</comment>
<dbReference type="Gene3D" id="3.40.50.300">
    <property type="entry name" value="P-loop containing nucleotide triphosphate hydrolases"/>
    <property type="match status" value="1"/>
</dbReference>
<dbReference type="PROSITE" id="PS50893">
    <property type="entry name" value="ABC_TRANSPORTER_2"/>
    <property type="match status" value="1"/>
</dbReference>
<dbReference type="GO" id="GO:0016887">
    <property type="term" value="F:ATP hydrolysis activity"/>
    <property type="evidence" value="ECO:0007669"/>
    <property type="project" value="InterPro"/>
</dbReference>
<evidence type="ECO:0000256" key="1">
    <source>
        <dbReference type="ARBA" id="ARBA00022448"/>
    </source>
</evidence>
<accession>A0A4U0RJA1</accession>
<evidence type="ECO:0000259" key="11">
    <source>
        <dbReference type="PROSITE" id="PS50893"/>
    </source>
</evidence>
<keyword evidence="13" id="KW-1185">Reference proteome</keyword>
<dbReference type="FunFam" id="3.40.50.300:FF:000425">
    <property type="entry name" value="Probable ABC transporter, ATP-binding subunit"/>
    <property type="match status" value="1"/>
</dbReference>
<protein>
    <recommendedName>
        <fullName evidence="9">ABC-type quaternary amine transporter</fullName>
        <ecNumber evidence="9">7.6.2.9</ecNumber>
    </recommendedName>
</protein>
<dbReference type="InterPro" id="IPR015853">
    <property type="entry name" value="ABC_transpr_FbpC"/>
</dbReference>
<dbReference type="GO" id="GO:0015408">
    <property type="term" value="F:ABC-type ferric iron transporter activity"/>
    <property type="evidence" value="ECO:0007669"/>
    <property type="project" value="InterPro"/>
</dbReference>
<dbReference type="GO" id="GO:0015418">
    <property type="term" value="F:ABC-type quaternary ammonium compound transporting activity"/>
    <property type="evidence" value="ECO:0007669"/>
    <property type="project" value="UniProtKB-EC"/>
</dbReference>
<keyword evidence="2" id="KW-1003">Cell membrane</keyword>
<dbReference type="EC" id="7.6.2.9" evidence="9"/>
<dbReference type="SUPFAM" id="SSF50331">
    <property type="entry name" value="MOP-like"/>
    <property type="match status" value="1"/>
</dbReference>
<dbReference type="Pfam" id="PF08402">
    <property type="entry name" value="TOBE_2"/>
    <property type="match status" value="1"/>
</dbReference>
<dbReference type="AlphaFoldDB" id="A0A4U0RJA1"/>
<dbReference type="PROSITE" id="PS00211">
    <property type="entry name" value="ABC_TRANSPORTER_1"/>
    <property type="match status" value="1"/>
</dbReference>
<proteinExistence type="predicted"/>
<keyword evidence="6" id="KW-0408">Iron</keyword>
<evidence type="ECO:0000256" key="9">
    <source>
        <dbReference type="ARBA" id="ARBA00066388"/>
    </source>
</evidence>
<keyword evidence="1" id="KW-0813">Transport</keyword>
<dbReference type="PANTHER" id="PTHR42781">
    <property type="entry name" value="SPERMIDINE/PUTRESCINE IMPORT ATP-BINDING PROTEIN POTA"/>
    <property type="match status" value="1"/>
</dbReference>
<dbReference type="InterPro" id="IPR003593">
    <property type="entry name" value="AAA+_ATPase"/>
</dbReference>
<evidence type="ECO:0000313" key="13">
    <source>
        <dbReference type="Proteomes" id="UP000305778"/>
    </source>
</evidence>
<evidence type="ECO:0000256" key="5">
    <source>
        <dbReference type="ARBA" id="ARBA00022840"/>
    </source>
</evidence>
<evidence type="ECO:0000256" key="7">
    <source>
        <dbReference type="ARBA" id="ARBA00023065"/>
    </source>
</evidence>
<dbReference type="GO" id="GO:0005524">
    <property type="term" value="F:ATP binding"/>
    <property type="evidence" value="ECO:0007669"/>
    <property type="project" value="UniProtKB-KW"/>
</dbReference>
<dbReference type="InterPro" id="IPR050093">
    <property type="entry name" value="ABC_SmlMolc_Importer"/>
</dbReference>
<keyword evidence="4" id="KW-0547">Nucleotide-binding</keyword>
<evidence type="ECO:0000313" key="12">
    <source>
        <dbReference type="EMBL" id="TJZ94800.1"/>
    </source>
</evidence>
<dbReference type="SUPFAM" id="SSF52540">
    <property type="entry name" value="P-loop containing nucleoside triphosphate hydrolases"/>
    <property type="match status" value="1"/>
</dbReference>
<feature type="domain" description="ABC transporter" evidence="11">
    <location>
        <begin position="28"/>
        <end position="262"/>
    </location>
</feature>
<keyword evidence="3" id="KW-0410">Iron transport</keyword>